<dbReference type="Proteomes" id="UP001418796">
    <property type="component" value="Unassembled WGS sequence"/>
</dbReference>
<sequence length="151" mass="17076">MAVVLSILSICLISFLYLRVQTTERRLTELEKRLNTSEQMREEMEQSLLVFADEMKSGNERILSKVSAGRASKKVSTPLKTEVHIEEDESTGDYQPPIPKEEQAETSYQPSTQATIISLQKQGFSSTEIAKRLHMGKGEVDLIIKFQQNAN</sequence>
<dbReference type="InterPro" id="IPR046118">
    <property type="entry name" value="DUF6115"/>
</dbReference>
<dbReference type="Pfam" id="PF19610">
    <property type="entry name" value="DUF6115"/>
    <property type="match status" value="1"/>
</dbReference>
<name>A0ABU9VIU4_9BACI</name>
<gene>
    <name evidence="3" type="ORF">MKY91_11680</name>
</gene>
<evidence type="ECO:0000313" key="4">
    <source>
        <dbReference type="Proteomes" id="UP001418796"/>
    </source>
</evidence>
<feature type="region of interest" description="Disordered" evidence="2">
    <location>
        <begin position="77"/>
        <end position="108"/>
    </location>
</feature>
<evidence type="ECO:0000256" key="2">
    <source>
        <dbReference type="SAM" id="MobiDB-lite"/>
    </source>
</evidence>
<evidence type="ECO:0008006" key="5">
    <source>
        <dbReference type="Google" id="ProtNLM"/>
    </source>
</evidence>
<accession>A0ABU9VIU4</accession>
<comment type="caution">
    <text evidence="3">The sequence shown here is derived from an EMBL/GenBank/DDBJ whole genome shotgun (WGS) entry which is preliminary data.</text>
</comment>
<keyword evidence="4" id="KW-1185">Reference proteome</keyword>
<reference evidence="3 4" key="1">
    <citation type="submission" date="2024-03" db="EMBL/GenBank/DDBJ databases">
        <title>Bacilli Hybrid Assemblies.</title>
        <authorList>
            <person name="Kovac J."/>
        </authorList>
    </citation>
    <scope>NUCLEOTIDE SEQUENCE [LARGE SCALE GENOMIC DNA]</scope>
    <source>
        <strain evidence="3 4">FSL R7-0666</strain>
    </source>
</reference>
<proteinExistence type="predicted"/>
<dbReference type="EMBL" id="JBCITK010000001">
    <property type="protein sequence ID" value="MEN0643810.1"/>
    <property type="molecule type" value="Genomic_DNA"/>
</dbReference>
<evidence type="ECO:0000313" key="3">
    <source>
        <dbReference type="EMBL" id="MEN0643810.1"/>
    </source>
</evidence>
<evidence type="ECO:0000256" key="1">
    <source>
        <dbReference type="SAM" id="Coils"/>
    </source>
</evidence>
<protein>
    <recommendedName>
        <fullName evidence="5">Swarming motility protein SwrB</fullName>
    </recommendedName>
</protein>
<organism evidence="3 4">
    <name type="scientific">Alkalicoccobacillus gibsonii</name>
    <dbReference type="NCBI Taxonomy" id="79881"/>
    <lineage>
        <taxon>Bacteria</taxon>
        <taxon>Bacillati</taxon>
        <taxon>Bacillota</taxon>
        <taxon>Bacilli</taxon>
        <taxon>Bacillales</taxon>
        <taxon>Bacillaceae</taxon>
        <taxon>Alkalicoccobacillus</taxon>
    </lineage>
</organism>
<dbReference type="RefSeq" id="WP_343130657.1">
    <property type="nucleotide sequence ID" value="NZ_JBCITK010000001.1"/>
</dbReference>
<feature type="coiled-coil region" evidence="1">
    <location>
        <begin position="13"/>
        <end position="47"/>
    </location>
</feature>
<keyword evidence="1" id="KW-0175">Coiled coil</keyword>